<organism evidence="1 2">
    <name type="scientific">Mytilus coruscus</name>
    <name type="common">Sea mussel</name>
    <dbReference type="NCBI Taxonomy" id="42192"/>
    <lineage>
        <taxon>Eukaryota</taxon>
        <taxon>Metazoa</taxon>
        <taxon>Spiralia</taxon>
        <taxon>Lophotrochozoa</taxon>
        <taxon>Mollusca</taxon>
        <taxon>Bivalvia</taxon>
        <taxon>Autobranchia</taxon>
        <taxon>Pteriomorphia</taxon>
        <taxon>Mytilida</taxon>
        <taxon>Mytiloidea</taxon>
        <taxon>Mytilidae</taxon>
        <taxon>Mytilinae</taxon>
        <taxon>Mytilus</taxon>
    </lineage>
</organism>
<reference evidence="1 2" key="1">
    <citation type="submission" date="2020-06" db="EMBL/GenBank/DDBJ databases">
        <authorList>
            <person name="Li R."/>
            <person name="Bekaert M."/>
        </authorList>
    </citation>
    <scope>NUCLEOTIDE SEQUENCE [LARGE SCALE GENOMIC DNA]</scope>
    <source>
        <strain evidence="2">wild</strain>
    </source>
</reference>
<name>A0A6J8DRW6_MYTCO</name>
<accession>A0A6J8DRW6</accession>
<dbReference type="InterPro" id="IPR004245">
    <property type="entry name" value="DUF229"/>
</dbReference>
<dbReference type="OrthoDB" id="413313at2759"/>
<dbReference type="CDD" id="cd16021">
    <property type="entry name" value="ALP_like"/>
    <property type="match status" value="1"/>
</dbReference>
<dbReference type="PANTHER" id="PTHR10974:SF1">
    <property type="entry name" value="FI08016P-RELATED"/>
    <property type="match status" value="1"/>
</dbReference>
<dbReference type="AlphaFoldDB" id="A0A6J8DRW6"/>
<proteinExistence type="predicted"/>
<dbReference type="InterPro" id="IPR017850">
    <property type="entry name" value="Alkaline_phosphatase_core_sf"/>
</dbReference>
<dbReference type="Gene3D" id="3.40.720.10">
    <property type="entry name" value="Alkaline Phosphatase, subunit A"/>
    <property type="match status" value="1"/>
</dbReference>
<evidence type="ECO:0000313" key="1">
    <source>
        <dbReference type="EMBL" id="CAC5410839.1"/>
    </source>
</evidence>
<dbReference type="GO" id="GO:0005615">
    <property type="term" value="C:extracellular space"/>
    <property type="evidence" value="ECO:0007669"/>
    <property type="project" value="TreeGrafter"/>
</dbReference>
<dbReference type="FunFam" id="3.40.720.10:FF:000017">
    <property type="entry name" value="Predicted protein"/>
    <property type="match status" value="1"/>
</dbReference>
<dbReference type="SUPFAM" id="SSF53649">
    <property type="entry name" value="Alkaline phosphatase-like"/>
    <property type="match status" value="1"/>
</dbReference>
<protein>
    <submittedName>
        <fullName evidence="1">Uncharacterized protein</fullName>
    </submittedName>
</protein>
<dbReference type="Proteomes" id="UP000507470">
    <property type="component" value="Unassembled WGS sequence"/>
</dbReference>
<dbReference type="Pfam" id="PF02995">
    <property type="entry name" value="DUF229"/>
    <property type="match status" value="1"/>
</dbReference>
<gene>
    <name evidence="1" type="ORF">MCOR_43997</name>
</gene>
<dbReference type="EMBL" id="CACVKT020007808">
    <property type="protein sequence ID" value="CAC5410839.1"/>
    <property type="molecule type" value="Genomic_DNA"/>
</dbReference>
<dbReference type="PANTHER" id="PTHR10974">
    <property type="entry name" value="FI08016P-RELATED"/>
    <property type="match status" value="1"/>
</dbReference>
<sequence length="641" mass="76022">MKLFLRVLSVAVLAVIFVGFTRIQNTFMFERQLLQPRNTTSLLLVNTAGCKIMKLDPFDMSIRSFFPTHSVFTCRENEDIVYVKHNTIFINWNFAQDRNPTLKYCKYDVIWRPINTNTDHNFFRFINESKPFTDNQTIHDDFIRVRCFDNYNHVVYRNAFSFVHLKKKAERRCIENFKKHSHNRRHLSILMIGVDSISRNNMIRYMPKTRHFLYKNLSALDYLGYNKVADNTFLNMVPMTTGKFVHELPLNTSLTDVSFDQFDFIWNKFSEKGYRTLYSEDASYGQIFDYEKAGFKKPTADYFDRPLSLVLEDMHDIWNTNHHCVHARLETDIYLEYTRRFVQKFKTSPYFSFTFISRLTHDELSNAKKADDLYYRFFKSLSEESSLNNTIIFFYSDHGIRFGQFRQTFIGKIKERLPFLFIILPQWFKVKYPEIYTNCKTNQQRLISPFDIFETMTHILNFYTYNIKNSKMRRGLSLFNAIPQTRRCEDANILPHWCTCSKQHVLSTGDQTVRKIARHFIQILNSKIASFKQCETLFIKRVISATKIIPTDVVLKYVNTSHVGEKSSILYGHRVSTYIDYQISLQTVPGDAMFEFTVRYDESESNFNMTGDFSRINLYNRTSYCISGIELKKICYCKVQT</sequence>
<keyword evidence="2" id="KW-1185">Reference proteome</keyword>
<evidence type="ECO:0000313" key="2">
    <source>
        <dbReference type="Proteomes" id="UP000507470"/>
    </source>
</evidence>